<proteinExistence type="predicted"/>
<sequence length="71" mass="7458">MRKILHRNWLTLGAEHGVRGGSGAETVVDDLVARTPDVVRTVRAPLPAGFPMHAANISLDGQQAAADMLAG</sequence>
<dbReference type="EMBL" id="CP132977">
    <property type="protein sequence ID" value="WMD23908.1"/>
    <property type="molecule type" value="Genomic_DNA"/>
</dbReference>
<gene>
    <name evidence="1" type="ORF">RAS12_30210</name>
</gene>
<name>A0ABY9MCK0_9BURK</name>
<organism evidence="1 2">
    <name type="scientific">Achromobacter seleniivolatilans</name>
    <dbReference type="NCBI Taxonomy" id="3047478"/>
    <lineage>
        <taxon>Bacteria</taxon>
        <taxon>Pseudomonadati</taxon>
        <taxon>Pseudomonadota</taxon>
        <taxon>Betaproteobacteria</taxon>
        <taxon>Burkholderiales</taxon>
        <taxon>Alcaligenaceae</taxon>
        <taxon>Achromobacter</taxon>
    </lineage>
</organism>
<accession>A0ABY9MCK0</accession>
<keyword evidence="1" id="KW-0614">Plasmid</keyword>
<dbReference type="RefSeq" id="WP_306951807.1">
    <property type="nucleotide sequence ID" value="NZ_CP132977.1"/>
</dbReference>
<dbReference type="Proteomes" id="UP001234798">
    <property type="component" value="Plasmid unnamed"/>
</dbReference>
<evidence type="ECO:0000313" key="2">
    <source>
        <dbReference type="Proteomes" id="UP001234798"/>
    </source>
</evidence>
<keyword evidence="2" id="KW-1185">Reference proteome</keyword>
<evidence type="ECO:0000313" key="1">
    <source>
        <dbReference type="EMBL" id="WMD23908.1"/>
    </source>
</evidence>
<protein>
    <submittedName>
        <fullName evidence="1">Uncharacterized protein</fullName>
    </submittedName>
</protein>
<reference evidence="1 2" key="1">
    <citation type="submission" date="2023-08" db="EMBL/GenBank/DDBJ databases">
        <title>Achromobacter seleniivolatilans sp. nov., isolated from seleniferous soil.</title>
        <authorList>
            <person name="Zhang S."/>
            <person name="Li K."/>
            <person name="Peng J."/>
            <person name="Zhao Q."/>
            <person name="Wang H."/>
            <person name="Guo Y."/>
        </authorList>
    </citation>
    <scope>NUCLEOTIDE SEQUENCE [LARGE SCALE GENOMIC DNA]</scope>
    <source>
        <strain evidence="1 2">R39</strain>
        <plasmid evidence="1 2">unnamed</plasmid>
    </source>
</reference>
<geneLocation type="plasmid" evidence="1 2">
    <name>unnamed</name>
</geneLocation>